<keyword evidence="8" id="KW-0391">Immunity</keyword>
<reference evidence="13 14" key="1">
    <citation type="journal article" date="2009" name="Science">
        <title>Genome sequence, comparative analysis, and population genetics of the domestic horse.</title>
        <authorList>
            <consortium name="Broad Institute Genome Sequencing Platform"/>
            <consortium name="Broad Institute Whole Genome Assembly Team"/>
            <person name="Wade C.M."/>
            <person name="Giulotto E."/>
            <person name="Sigurdsson S."/>
            <person name="Zoli M."/>
            <person name="Gnerre S."/>
            <person name="Imsland F."/>
            <person name="Lear T.L."/>
            <person name="Adelson D.L."/>
            <person name="Bailey E."/>
            <person name="Bellone R.R."/>
            <person name="Bloecker H."/>
            <person name="Distl O."/>
            <person name="Edgar R.C."/>
            <person name="Garber M."/>
            <person name="Leeb T."/>
            <person name="Mauceli E."/>
            <person name="MacLeod J.N."/>
            <person name="Penedo M.C.T."/>
            <person name="Raison J.M."/>
            <person name="Sharpe T."/>
            <person name="Vogel J."/>
            <person name="Andersson L."/>
            <person name="Antczak D.F."/>
            <person name="Biagi T."/>
            <person name="Binns M.M."/>
            <person name="Chowdhary B.P."/>
            <person name="Coleman S.J."/>
            <person name="Della Valle G."/>
            <person name="Fryc S."/>
            <person name="Guerin G."/>
            <person name="Hasegawa T."/>
            <person name="Hill E.W."/>
            <person name="Jurka J."/>
            <person name="Kiialainen A."/>
            <person name="Lindgren G."/>
            <person name="Liu J."/>
            <person name="Magnani E."/>
            <person name="Mickelson J.R."/>
            <person name="Murray J."/>
            <person name="Nergadze S.G."/>
            <person name="Onofrio R."/>
            <person name="Pedroni S."/>
            <person name="Piras M.F."/>
            <person name="Raudsepp T."/>
            <person name="Rocchi M."/>
            <person name="Roeed K.H."/>
            <person name="Ryder O.A."/>
            <person name="Searle S."/>
            <person name="Skow L."/>
            <person name="Swinburne J.E."/>
            <person name="Syvaenen A.C."/>
            <person name="Tozaki T."/>
            <person name="Valberg S.J."/>
            <person name="Vaudin M."/>
            <person name="White J.R."/>
            <person name="Zody M.C."/>
            <person name="Lander E.S."/>
            <person name="Lindblad-Toh K."/>
        </authorList>
    </citation>
    <scope>NUCLEOTIDE SEQUENCE [LARGE SCALE GENOMIC DNA]</scope>
    <source>
        <strain evidence="13 14">Thoroughbred</strain>
    </source>
</reference>
<dbReference type="Pfam" id="PF07292">
    <property type="entry name" value="NID"/>
    <property type="match status" value="1"/>
</dbReference>
<dbReference type="GO" id="GO:0005737">
    <property type="term" value="C:cytoplasm"/>
    <property type="evidence" value="ECO:0007669"/>
    <property type="project" value="UniProtKB-SubCell"/>
</dbReference>
<evidence type="ECO:0000256" key="3">
    <source>
        <dbReference type="ARBA" id="ARBA00004613"/>
    </source>
</evidence>
<evidence type="ECO:0000256" key="9">
    <source>
        <dbReference type="ARBA" id="ARBA00023242"/>
    </source>
</evidence>
<dbReference type="InterPro" id="IPR009938">
    <property type="entry name" value="Nmi/IFP35_N"/>
</dbReference>
<dbReference type="Proteomes" id="UP000002281">
    <property type="component" value="Chromosome 18"/>
</dbReference>
<organism evidence="13 14">
    <name type="scientific">Equus caballus</name>
    <name type="common">Horse</name>
    <dbReference type="NCBI Taxonomy" id="9796"/>
    <lineage>
        <taxon>Eukaryota</taxon>
        <taxon>Metazoa</taxon>
        <taxon>Chordata</taxon>
        <taxon>Craniata</taxon>
        <taxon>Vertebrata</taxon>
        <taxon>Euteleostomi</taxon>
        <taxon>Mammalia</taxon>
        <taxon>Eutheria</taxon>
        <taxon>Laurasiatheria</taxon>
        <taxon>Perissodactyla</taxon>
        <taxon>Equidae</taxon>
        <taxon>Equus</taxon>
    </lineage>
</organism>
<accession>A0A9L0SEA4</accession>
<keyword evidence="5" id="KW-0963">Cytoplasm</keyword>
<evidence type="ECO:0000256" key="2">
    <source>
        <dbReference type="ARBA" id="ARBA00004496"/>
    </source>
</evidence>
<name>A0A9L0SEA4_HORSE</name>
<keyword evidence="10" id="KW-0175">Coiled coil</keyword>
<dbReference type="Gene3D" id="3.30.70.330">
    <property type="match status" value="1"/>
</dbReference>
<evidence type="ECO:0000256" key="8">
    <source>
        <dbReference type="ARBA" id="ARBA00022859"/>
    </source>
</evidence>
<keyword evidence="14" id="KW-1185">Reference proteome</keyword>
<feature type="domain" description="NID" evidence="11">
    <location>
        <begin position="106"/>
        <end position="152"/>
    </location>
</feature>
<evidence type="ECO:0000259" key="11">
    <source>
        <dbReference type="Pfam" id="PF07292"/>
    </source>
</evidence>
<dbReference type="GO" id="GO:0005634">
    <property type="term" value="C:nucleus"/>
    <property type="evidence" value="ECO:0007669"/>
    <property type="project" value="UniProtKB-SubCell"/>
</dbReference>
<evidence type="ECO:0000313" key="14">
    <source>
        <dbReference type="Proteomes" id="UP000002281"/>
    </source>
</evidence>
<dbReference type="InterPro" id="IPR009909">
    <property type="entry name" value="Nmi/IFP35_dom"/>
</dbReference>
<comment type="similarity">
    <text evidence="4">Belongs to the NMI family.</text>
</comment>
<evidence type="ECO:0000256" key="7">
    <source>
        <dbReference type="ARBA" id="ARBA00022588"/>
    </source>
</evidence>
<comment type="subcellular location">
    <subcellularLocation>
        <location evidence="2">Cytoplasm</location>
    </subcellularLocation>
    <subcellularLocation>
        <location evidence="1">Nucleus</location>
    </subcellularLocation>
    <subcellularLocation>
        <location evidence="3">Secreted</location>
    </subcellularLocation>
</comment>
<protein>
    <submittedName>
        <fullName evidence="13">N-myc and STAT interactor</fullName>
    </submittedName>
</protein>
<dbReference type="AlphaFoldDB" id="A0A9L0SEA4"/>
<dbReference type="GO" id="GO:0045087">
    <property type="term" value="P:innate immune response"/>
    <property type="evidence" value="ECO:0007669"/>
    <property type="project" value="UniProtKB-KW"/>
</dbReference>
<evidence type="ECO:0000256" key="6">
    <source>
        <dbReference type="ARBA" id="ARBA00022525"/>
    </source>
</evidence>
<keyword evidence="6" id="KW-0964">Secreted</keyword>
<feature type="domain" description="Nmi/IFP 35" evidence="12">
    <location>
        <begin position="30"/>
        <end position="105"/>
    </location>
</feature>
<proteinExistence type="inferred from homology"/>
<dbReference type="Pfam" id="PF07334">
    <property type="entry name" value="IFP_35_N"/>
    <property type="match status" value="1"/>
</dbReference>
<evidence type="ECO:0000256" key="5">
    <source>
        <dbReference type="ARBA" id="ARBA00022490"/>
    </source>
</evidence>
<dbReference type="PANTHER" id="PTHR15225:SF4">
    <property type="entry name" value="N-MYC-INTERACTOR"/>
    <property type="match status" value="1"/>
</dbReference>
<evidence type="ECO:0000256" key="10">
    <source>
        <dbReference type="SAM" id="Coils"/>
    </source>
</evidence>
<evidence type="ECO:0000256" key="1">
    <source>
        <dbReference type="ARBA" id="ARBA00004123"/>
    </source>
</evidence>
<evidence type="ECO:0000256" key="4">
    <source>
        <dbReference type="ARBA" id="ARBA00010081"/>
    </source>
</evidence>
<reference evidence="13" key="2">
    <citation type="submission" date="2025-08" db="UniProtKB">
        <authorList>
            <consortium name="Ensembl"/>
        </authorList>
    </citation>
    <scope>IDENTIFICATION</scope>
    <source>
        <strain evidence="13">Thoroughbred</strain>
    </source>
</reference>
<reference evidence="13" key="3">
    <citation type="submission" date="2025-09" db="UniProtKB">
        <authorList>
            <consortium name="Ensembl"/>
        </authorList>
    </citation>
    <scope>IDENTIFICATION</scope>
    <source>
        <strain evidence="13">Thoroughbred</strain>
    </source>
</reference>
<dbReference type="PANTHER" id="PTHR15225">
    <property type="entry name" value="INTERFERON-INDUCED PROTEIN 35/NMI N-MYC/STAT INTERACTING PROTEIN"/>
    <property type="match status" value="1"/>
</dbReference>
<sequence>MAADEDNRKQVLQEDWLDEKFMKDEQNERLIAEIAKENIQLKEEIQKLEAELQVTTKSSQIKEDIPATKVKFTSAETPEDDSQLLNVSCSFQMNLQAHYELQKGQALITFEKEEVAQNVIKMKKHHVQIEDVNVEVMAKPVPLTSGVRFQLLTRF</sequence>
<dbReference type="GO" id="GO:0005576">
    <property type="term" value="C:extracellular region"/>
    <property type="evidence" value="ECO:0007669"/>
    <property type="project" value="UniProtKB-SubCell"/>
</dbReference>
<feature type="coiled-coil region" evidence="10">
    <location>
        <begin position="27"/>
        <end position="58"/>
    </location>
</feature>
<gene>
    <name evidence="13" type="primary">NMI</name>
</gene>
<keyword evidence="9" id="KW-0539">Nucleus</keyword>
<dbReference type="InterPro" id="IPR012677">
    <property type="entry name" value="Nucleotide-bd_a/b_plait_sf"/>
</dbReference>
<evidence type="ECO:0000259" key="12">
    <source>
        <dbReference type="Pfam" id="PF07334"/>
    </source>
</evidence>
<keyword evidence="7" id="KW-0399">Innate immunity</keyword>
<dbReference type="Ensembl" id="ENSECAT00000119804.1">
    <property type="protein sequence ID" value="ENSECAP00000074446.1"/>
    <property type="gene ID" value="ENSECAG00000006801.4"/>
</dbReference>
<dbReference type="GeneTree" id="ENSGT00530000063686"/>
<evidence type="ECO:0000313" key="13">
    <source>
        <dbReference type="Ensembl" id="ENSECAP00000074446.1"/>
    </source>
</evidence>